<organism evidence="2 3">
    <name type="scientific">Corynespora cassiicola Philippines</name>
    <dbReference type="NCBI Taxonomy" id="1448308"/>
    <lineage>
        <taxon>Eukaryota</taxon>
        <taxon>Fungi</taxon>
        <taxon>Dikarya</taxon>
        <taxon>Ascomycota</taxon>
        <taxon>Pezizomycotina</taxon>
        <taxon>Dothideomycetes</taxon>
        <taxon>Pleosporomycetidae</taxon>
        <taxon>Pleosporales</taxon>
        <taxon>Corynesporascaceae</taxon>
        <taxon>Corynespora</taxon>
    </lineage>
</organism>
<dbReference type="STRING" id="1448308.A0A2T2P9I7"/>
<evidence type="ECO:0000313" key="2">
    <source>
        <dbReference type="EMBL" id="PSN74332.1"/>
    </source>
</evidence>
<feature type="compositionally biased region" description="Basic and acidic residues" evidence="1">
    <location>
        <begin position="139"/>
        <end position="148"/>
    </location>
</feature>
<reference evidence="2 3" key="1">
    <citation type="journal article" date="2018" name="Front. Microbiol.">
        <title>Genome-Wide Analysis of Corynespora cassiicola Leaf Fall Disease Putative Effectors.</title>
        <authorList>
            <person name="Lopez D."/>
            <person name="Ribeiro S."/>
            <person name="Label P."/>
            <person name="Fumanal B."/>
            <person name="Venisse J.S."/>
            <person name="Kohler A."/>
            <person name="de Oliveira R.R."/>
            <person name="Labutti K."/>
            <person name="Lipzen A."/>
            <person name="Lail K."/>
            <person name="Bauer D."/>
            <person name="Ohm R.A."/>
            <person name="Barry K.W."/>
            <person name="Spatafora J."/>
            <person name="Grigoriev I.V."/>
            <person name="Martin F.M."/>
            <person name="Pujade-Renaud V."/>
        </authorList>
    </citation>
    <scope>NUCLEOTIDE SEQUENCE [LARGE SCALE GENOMIC DNA]</scope>
    <source>
        <strain evidence="2 3">Philippines</strain>
    </source>
</reference>
<proteinExistence type="predicted"/>
<evidence type="ECO:0008006" key="4">
    <source>
        <dbReference type="Google" id="ProtNLM"/>
    </source>
</evidence>
<protein>
    <recommendedName>
        <fullName evidence="4">CipC-like antibiotic response protein</fullName>
    </recommendedName>
</protein>
<gene>
    <name evidence="2" type="ORF">BS50DRAFT_567181</name>
</gene>
<dbReference type="AlphaFoldDB" id="A0A2T2P9I7"/>
<evidence type="ECO:0000313" key="3">
    <source>
        <dbReference type="Proteomes" id="UP000240883"/>
    </source>
</evidence>
<dbReference type="EMBL" id="KZ678128">
    <property type="protein sequence ID" value="PSN74332.1"/>
    <property type="molecule type" value="Genomic_DNA"/>
</dbReference>
<sequence>MPFGWGRCIECTRSIVSDEPFTGESEDSYERVYNNDRFEEHKSSLGHEVIAGGAAFAGFKAFEDHQRREGKPVTHAFAKELLAGFAAAEVDKLAETKGEDWFDRQKAKHEAKRSAERMYDEHYIEGQQADQYDPNQYGQHERFERRRW</sequence>
<name>A0A2T2P9I7_CORCC</name>
<dbReference type="Pfam" id="PF12585">
    <property type="entry name" value="DUF3759"/>
    <property type="match status" value="1"/>
</dbReference>
<feature type="region of interest" description="Disordered" evidence="1">
    <location>
        <begin position="112"/>
        <end position="148"/>
    </location>
</feature>
<feature type="compositionally biased region" description="Basic and acidic residues" evidence="1">
    <location>
        <begin position="112"/>
        <end position="124"/>
    </location>
</feature>
<dbReference type="OrthoDB" id="9895617at2759"/>
<accession>A0A2T2P9I7</accession>
<feature type="compositionally biased region" description="Polar residues" evidence="1">
    <location>
        <begin position="128"/>
        <end position="138"/>
    </location>
</feature>
<dbReference type="Proteomes" id="UP000240883">
    <property type="component" value="Unassembled WGS sequence"/>
</dbReference>
<dbReference type="PANTHER" id="PTHR37450">
    <property type="entry name" value="CIPC PROTEIN"/>
    <property type="match status" value="1"/>
</dbReference>
<keyword evidence="3" id="KW-1185">Reference proteome</keyword>
<dbReference type="PANTHER" id="PTHR37450:SF1">
    <property type="entry name" value="CIPC PROTEIN"/>
    <property type="match status" value="1"/>
</dbReference>
<dbReference type="InterPro" id="IPR022234">
    <property type="entry name" value="DUF3759"/>
</dbReference>
<evidence type="ECO:0000256" key="1">
    <source>
        <dbReference type="SAM" id="MobiDB-lite"/>
    </source>
</evidence>